<name>A0A229ULW9_9BACL</name>
<comment type="caution">
    <text evidence="2">The sequence shown here is derived from an EMBL/GenBank/DDBJ whole genome shotgun (WGS) entry which is preliminary data.</text>
</comment>
<dbReference type="RefSeq" id="WP_094016976.1">
    <property type="nucleotide sequence ID" value="NZ_NMQW01000033.1"/>
</dbReference>
<dbReference type="NCBIfam" id="NF041646">
    <property type="entry name" value="VC0807_fam"/>
    <property type="match status" value="1"/>
</dbReference>
<feature type="transmembrane region" description="Helical" evidence="1">
    <location>
        <begin position="32"/>
        <end position="52"/>
    </location>
</feature>
<evidence type="ECO:0000313" key="3">
    <source>
        <dbReference type="Proteomes" id="UP000215509"/>
    </source>
</evidence>
<keyword evidence="1" id="KW-0812">Transmembrane</keyword>
<protein>
    <recommendedName>
        <fullName evidence="4">DUF3159 domain-containing protein</fullName>
    </recommendedName>
</protein>
<keyword evidence="3" id="KW-1185">Reference proteome</keyword>
<keyword evidence="1" id="KW-0472">Membrane</keyword>
<proteinExistence type="predicted"/>
<dbReference type="EMBL" id="NMQW01000033">
    <property type="protein sequence ID" value="OXM84406.1"/>
    <property type="molecule type" value="Genomic_DNA"/>
</dbReference>
<dbReference type="AlphaFoldDB" id="A0A229ULW9"/>
<feature type="transmembrane region" description="Helical" evidence="1">
    <location>
        <begin position="7"/>
        <end position="26"/>
    </location>
</feature>
<feature type="transmembrane region" description="Helical" evidence="1">
    <location>
        <begin position="59"/>
        <end position="78"/>
    </location>
</feature>
<evidence type="ECO:0000313" key="2">
    <source>
        <dbReference type="EMBL" id="OXM84406.1"/>
    </source>
</evidence>
<dbReference type="OrthoDB" id="7062026at2"/>
<feature type="transmembrane region" description="Helical" evidence="1">
    <location>
        <begin position="84"/>
        <end position="105"/>
    </location>
</feature>
<evidence type="ECO:0000256" key="1">
    <source>
        <dbReference type="SAM" id="Phobius"/>
    </source>
</evidence>
<dbReference type="Proteomes" id="UP000215509">
    <property type="component" value="Unassembled WGS sequence"/>
</dbReference>
<evidence type="ECO:0008006" key="4">
    <source>
        <dbReference type="Google" id="ProtNLM"/>
    </source>
</evidence>
<keyword evidence="1" id="KW-1133">Transmembrane helix</keyword>
<reference evidence="2 3" key="1">
    <citation type="submission" date="2017-07" db="EMBL/GenBank/DDBJ databases">
        <title>Genome sequencing and assembly of Paenibacillus rigui.</title>
        <authorList>
            <person name="Mayilraj S."/>
        </authorList>
    </citation>
    <scope>NUCLEOTIDE SEQUENCE [LARGE SCALE GENOMIC DNA]</scope>
    <source>
        <strain evidence="2 3">JCM 16352</strain>
    </source>
</reference>
<organism evidence="2 3">
    <name type="scientific">Paenibacillus rigui</name>
    <dbReference type="NCBI Taxonomy" id="554312"/>
    <lineage>
        <taxon>Bacteria</taxon>
        <taxon>Bacillati</taxon>
        <taxon>Bacillota</taxon>
        <taxon>Bacilli</taxon>
        <taxon>Bacillales</taxon>
        <taxon>Paenibacillaceae</taxon>
        <taxon>Paenibacillus</taxon>
    </lineage>
</organism>
<accession>A0A229ULW9</accession>
<feature type="transmembrane region" description="Helical" evidence="1">
    <location>
        <begin position="144"/>
        <end position="165"/>
    </location>
</feature>
<sequence>MSKIVRGIVITLIINGIIPYFVYVLLKPHMTSFAALSAATLIPLLDNLIHLIRHKKLDAFAGMMLFTFILGILLILMGGDERLLLIRESFVTVAVGLLFLVSLLFRRPLIYYLALRFTVPDNAADQAAFAAKWELPSFRTAIRLITWVWGLLLLAEAIVRTVLVYELSTAQFLAVSHFVFYGFIGAAILWTVSIRRRAAKHMAK</sequence>
<gene>
    <name evidence="2" type="ORF">CF651_21305</name>
</gene>
<feature type="transmembrane region" description="Helical" evidence="1">
    <location>
        <begin position="171"/>
        <end position="192"/>
    </location>
</feature>